<dbReference type="AlphaFoldDB" id="A0A7W2M8V7"/>
<evidence type="ECO:0000313" key="2">
    <source>
        <dbReference type="Proteomes" id="UP000541857"/>
    </source>
</evidence>
<evidence type="ECO:0000313" key="1">
    <source>
        <dbReference type="EMBL" id="MBA6154742.1"/>
    </source>
</evidence>
<protein>
    <submittedName>
        <fullName evidence="1">Uncharacterized protein</fullName>
    </submittedName>
</protein>
<proteinExistence type="predicted"/>
<sequence length="69" mass="7022">MVTILLNEIGKIKTKRSDGHNIGTGALTGLLFGDDDEGLLSFSATDKALFGLISGGALDAIVGGITALF</sequence>
<dbReference type="EMBL" id="JACGLT010000025">
    <property type="protein sequence ID" value="MBA6154742.1"/>
    <property type="molecule type" value="Genomic_DNA"/>
</dbReference>
<reference evidence="1 2" key="1">
    <citation type="submission" date="2020-07" db="EMBL/GenBank/DDBJ databases">
        <title>Bacterium isolated from marine sediment.</title>
        <authorList>
            <person name="Shang D."/>
        </authorList>
    </citation>
    <scope>NUCLEOTIDE SEQUENCE [LARGE SCALE GENOMIC DNA]</scope>
    <source>
        <strain evidence="1 2">F6074</strain>
    </source>
</reference>
<comment type="caution">
    <text evidence="1">The sequence shown here is derived from an EMBL/GenBank/DDBJ whole genome shotgun (WGS) entry which is preliminary data.</text>
</comment>
<dbReference type="Proteomes" id="UP000541857">
    <property type="component" value="Unassembled WGS sequence"/>
</dbReference>
<accession>A0A7W2M8V7</accession>
<name>A0A7W2M8V7_9FLAO</name>
<dbReference type="RefSeq" id="WP_182207000.1">
    <property type="nucleotide sequence ID" value="NZ_JACGLT010000025.1"/>
</dbReference>
<gene>
    <name evidence="1" type="ORF">H3Z82_18635</name>
</gene>
<organism evidence="1 2">
    <name type="scientific">Gelidibacter maritimus</name>
    <dbReference type="NCBI Taxonomy" id="2761487"/>
    <lineage>
        <taxon>Bacteria</taxon>
        <taxon>Pseudomonadati</taxon>
        <taxon>Bacteroidota</taxon>
        <taxon>Flavobacteriia</taxon>
        <taxon>Flavobacteriales</taxon>
        <taxon>Flavobacteriaceae</taxon>
        <taxon>Gelidibacter</taxon>
    </lineage>
</organism>
<keyword evidence="2" id="KW-1185">Reference proteome</keyword>